<dbReference type="AlphaFoldDB" id="A0A9P4NZS6"/>
<dbReference type="PANTHER" id="PTHR40018:SF1">
    <property type="entry name" value="[PSI+] INDUCTION PROTEIN 2"/>
    <property type="match status" value="1"/>
</dbReference>
<dbReference type="InterPro" id="IPR037504">
    <property type="entry name" value="PSI_induc_2"/>
</dbReference>
<evidence type="ECO:0000313" key="3">
    <source>
        <dbReference type="EMBL" id="KAF2434746.1"/>
    </source>
</evidence>
<dbReference type="GO" id="GO:0005935">
    <property type="term" value="C:cellular bud neck"/>
    <property type="evidence" value="ECO:0007669"/>
    <property type="project" value="TreeGrafter"/>
</dbReference>
<evidence type="ECO:0000256" key="1">
    <source>
        <dbReference type="SAM" id="MobiDB-lite"/>
    </source>
</evidence>
<keyword evidence="2" id="KW-1133">Transmembrane helix</keyword>
<feature type="region of interest" description="Disordered" evidence="1">
    <location>
        <begin position="190"/>
        <end position="334"/>
    </location>
</feature>
<reference evidence="3" key="1">
    <citation type="journal article" date="2020" name="Stud. Mycol.">
        <title>101 Dothideomycetes genomes: a test case for predicting lifestyles and emergence of pathogens.</title>
        <authorList>
            <person name="Haridas S."/>
            <person name="Albert R."/>
            <person name="Binder M."/>
            <person name="Bloem J."/>
            <person name="Labutti K."/>
            <person name="Salamov A."/>
            <person name="Andreopoulos B."/>
            <person name="Baker S."/>
            <person name="Barry K."/>
            <person name="Bills G."/>
            <person name="Bluhm B."/>
            <person name="Cannon C."/>
            <person name="Castanera R."/>
            <person name="Culley D."/>
            <person name="Daum C."/>
            <person name="Ezra D."/>
            <person name="Gonzalez J."/>
            <person name="Henrissat B."/>
            <person name="Kuo A."/>
            <person name="Liang C."/>
            <person name="Lipzen A."/>
            <person name="Lutzoni F."/>
            <person name="Magnuson J."/>
            <person name="Mondo S."/>
            <person name="Nolan M."/>
            <person name="Ohm R."/>
            <person name="Pangilinan J."/>
            <person name="Park H.-J."/>
            <person name="Ramirez L."/>
            <person name="Alfaro M."/>
            <person name="Sun H."/>
            <person name="Tritt A."/>
            <person name="Yoshinaga Y."/>
            <person name="Zwiers L.-H."/>
            <person name="Turgeon B."/>
            <person name="Goodwin S."/>
            <person name="Spatafora J."/>
            <person name="Crous P."/>
            <person name="Grigoriev I."/>
        </authorList>
    </citation>
    <scope>NUCLEOTIDE SEQUENCE</scope>
    <source>
        <strain evidence="3">CBS 130266</strain>
    </source>
</reference>
<keyword evidence="4" id="KW-1185">Reference proteome</keyword>
<keyword evidence="2" id="KW-0812">Transmembrane</keyword>
<sequence>MPYLYSRQDASPGGIVGTAAGVKNTFSSWDACMSKTYCKWPVIVAIIVVGLILLSLLWCFARCLCCGAECACCCFRCCAGCCGSKNKRHKHLDSSPNTPYRNAPPSHAWNQQYQSAPAPVYGAAPVQAAPQFATFDASRNKPVHEDSLPMMPSWENAASRKVEVIEHPESHELDKINPNNNYDTSKLQLAAARQGGPHSPVSEQSSYLGGNSSAYTQQPYGQIQPHADSHSGYRGAAPSSTAVGYAGGQQYGGSQRHDQYDAYGNGPVSPLYSQNTGSTAYDPPQRHYGGNQPQGQSPYGQYNTSHNQSPYGGGQYDGSHPQDRKPVNGSWRDI</sequence>
<gene>
    <name evidence="3" type="ORF">EJ08DRAFT_730453</name>
</gene>
<dbReference type="GO" id="GO:0005886">
    <property type="term" value="C:plasma membrane"/>
    <property type="evidence" value="ECO:0007669"/>
    <property type="project" value="TreeGrafter"/>
</dbReference>
<organism evidence="3 4">
    <name type="scientific">Tothia fuscella</name>
    <dbReference type="NCBI Taxonomy" id="1048955"/>
    <lineage>
        <taxon>Eukaryota</taxon>
        <taxon>Fungi</taxon>
        <taxon>Dikarya</taxon>
        <taxon>Ascomycota</taxon>
        <taxon>Pezizomycotina</taxon>
        <taxon>Dothideomycetes</taxon>
        <taxon>Pleosporomycetidae</taxon>
        <taxon>Venturiales</taxon>
        <taxon>Cylindrosympodiaceae</taxon>
        <taxon>Tothia</taxon>
    </lineage>
</organism>
<proteinExistence type="predicted"/>
<dbReference type="Proteomes" id="UP000800235">
    <property type="component" value="Unassembled WGS sequence"/>
</dbReference>
<evidence type="ECO:0000256" key="2">
    <source>
        <dbReference type="SAM" id="Phobius"/>
    </source>
</evidence>
<evidence type="ECO:0000313" key="4">
    <source>
        <dbReference type="Proteomes" id="UP000800235"/>
    </source>
</evidence>
<accession>A0A9P4NZS6</accession>
<dbReference type="OrthoDB" id="5401332at2759"/>
<dbReference type="EMBL" id="MU007015">
    <property type="protein sequence ID" value="KAF2434746.1"/>
    <property type="molecule type" value="Genomic_DNA"/>
</dbReference>
<feature type="compositionally biased region" description="Polar residues" evidence="1">
    <location>
        <begin position="291"/>
        <end position="310"/>
    </location>
</feature>
<protein>
    <submittedName>
        <fullName evidence="3">Uncharacterized protein</fullName>
    </submittedName>
</protein>
<keyword evidence="2" id="KW-0472">Membrane</keyword>
<feature type="transmembrane region" description="Helical" evidence="2">
    <location>
        <begin position="40"/>
        <end position="58"/>
    </location>
</feature>
<comment type="caution">
    <text evidence="3">The sequence shown here is derived from an EMBL/GenBank/DDBJ whole genome shotgun (WGS) entry which is preliminary data.</text>
</comment>
<dbReference type="PANTHER" id="PTHR40018">
    <property type="entry name" value="[PSI+] INDUCTION PROTEIN 2"/>
    <property type="match status" value="1"/>
</dbReference>
<feature type="compositionally biased region" description="Polar residues" evidence="1">
    <location>
        <begin position="201"/>
        <end position="221"/>
    </location>
</feature>
<feature type="compositionally biased region" description="Basic and acidic residues" evidence="1">
    <location>
        <begin position="320"/>
        <end position="334"/>
    </location>
</feature>
<name>A0A9P4NZS6_9PEZI</name>